<dbReference type="InterPro" id="IPR019931">
    <property type="entry name" value="LPXTG_anchor"/>
</dbReference>
<dbReference type="InterPro" id="IPR026466">
    <property type="entry name" value="Fim_isopep_form_D2_dom"/>
</dbReference>
<dbReference type="PROSITE" id="PS50847">
    <property type="entry name" value="GRAM_POS_ANCHORING"/>
    <property type="match status" value="1"/>
</dbReference>
<proteinExistence type="predicted"/>
<evidence type="ECO:0000313" key="10">
    <source>
        <dbReference type="Proteomes" id="UP000276349"/>
    </source>
</evidence>
<dbReference type="EMBL" id="RXNR01000041">
    <property type="protein sequence ID" value="RTQ91329.1"/>
    <property type="molecule type" value="Genomic_DNA"/>
</dbReference>
<dbReference type="OrthoDB" id="1751088at2"/>
<comment type="caution">
    <text evidence="9">The sequence shown here is derived from an EMBL/GenBank/DDBJ whole genome shotgun (WGS) entry which is preliminary data.</text>
</comment>
<comment type="subcellular location">
    <subcellularLocation>
        <location evidence="1">Secreted</location>
        <location evidence="1">Cell wall</location>
        <topology evidence="1">Peptidoglycan-anchor</topology>
    </subcellularLocation>
</comment>
<name>A0A3S0HZF7_9BACI</name>
<feature type="region of interest" description="Disordered" evidence="6">
    <location>
        <begin position="827"/>
        <end position="884"/>
    </location>
</feature>
<feature type="transmembrane region" description="Helical" evidence="7">
    <location>
        <begin position="1234"/>
        <end position="1251"/>
    </location>
</feature>
<keyword evidence="10" id="KW-1185">Reference proteome</keyword>
<reference evidence="9 10" key="1">
    <citation type="submission" date="2018-12" db="EMBL/GenBank/DDBJ databases">
        <authorList>
            <person name="Yu L."/>
        </authorList>
    </citation>
    <scope>NUCLEOTIDE SEQUENCE [LARGE SCALE GENOMIC DNA]</scope>
    <source>
        <strain evidence="9 10">S5H2222</strain>
    </source>
</reference>
<keyword evidence="7" id="KW-1133">Transmembrane helix</keyword>
<dbReference type="PANTHER" id="PTHR34819:SF3">
    <property type="entry name" value="CELL SURFACE PROTEIN"/>
    <property type="match status" value="1"/>
</dbReference>
<evidence type="ECO:0000259" key="8">
    <source>
        <dbReference type="PROSITE" id="PS50847"/>
    </source>
</evidence>
<dbReference type="RefSeq" id="WP_126295118.1">
    <property type="nucleotide sequence ID" value="NZ_RXNR01000041.1"/>
</dbReference>
<organism evidence="9 10">
    <name type="scientific">Lysinibacillus telephonicus</name>
    <dbReference type="NCBI Taxonomy" id="1714840"/>
    <lineage>
        <taxon>Bacteria</taxon>
        <taxon>Bacillati</taxon>
        <taxon>Bacillota</taxon>
        <taxon>Bacilli</taxon>
        <taxon>Bacillales</taxon>
        <taxon>Bacillaceae</taxon>
        <taxon>Lysinibacillus</taxon>
    </lineage>
</organism>
<dbReference type="PANTHER" id="PTHR34819">
    <property type="entry name" value="LARGE CYSTEINE-RICH PERIPLASMIC PROTEIN OMCB"/>
    <property type="match status" value="1"/>
</dbReference>
<evidence type="ECO:0000256" key="4">
    <source>
        <dbReference type="ARBA" id="ARBA00022729"/>
    </source>
</evidence>
<accession>A0A3S0HZF7</accession>
<dbReference type="InterPro" id="IPR051172">
    <property type="entry name" value="Chlamydia_OmcB"/>
</dbReference>
<keyword evidence="7" id="KW-0812">Transmembrane</keyword>
<feature type="domain" description="Gram-positive cocci surface proteins LPxTG" evidence="8">
    <location>
        <begin position="1224"/>
        <end position="1259"/>
    </location>
</feature>
<feature type="compositionally biased region" description="Low complexity" evidence="6">
    <location>
        <begin position="1147"/>
        <end position="1158"/>
    </location>
</feature>
<feature type="compositionally biased region" description="Polar residues" evidence="6">
    <location>
        <begin position="835"/>
        <end position="844"/>
    </location>
</feature>
<keyword evidence="7" id="KW-0472">Membrane</keyword>
<evidence type="ECO:0000256" key="1">
    <source>
        <dbReference type="ARBA" id="ARBA00004168"/>
    </source>
</evidence>
<protein>
    <submittedName>
        <fullName evidence="9">Isopeptide-forming domain-containing fimbrial protein</fullName>
    </submittedName>
</protein>
<dbReference type="Pfam" id="PF01345">
    <property type="entry name" value="DUF11"/>
    <property type="match status" value="7"/>
</dbReference>
<feature type="region of interest" description="Disordered" evidence="6">
    <location>
        <begin position="1141"/>
        <end position="1230"/>
    </location>
</feature>
<sequence>MKNEFIYNGYKINPPDGNQYAELNAEQVSTLYQDVNTTPGQTIYWRLAHKGLLGVDTMALQIGSTDIPLEDLPVIQEISDGNSEWGYYSGTYTVPAGQTTTRFAFKSISAEGGNQRFGNLLDDIFLGTEPCVVAEKTVSPQGEVHPGDELTYEITAKNNGGDIAANAIFEDAIPAGTEYVPGSLKITNGPGAGDLTDAQDADAGYFDAENNKIIVTLGDLPNTGTLPNGVTVQFKVKALVSDTISEIRNQAQINYDNLLTNENEQIDSNETTTSLTMLNPVLDSKKTSTILEKADGNTDTEHPEVGDTLLYTISTQNTVANSIVKNMVISDKLPEGLEYVPGTLEVDGVGVSDAEDGDKGHFVDGIFTGEFGDILDTSAHTIEFQVKVGAGQAGKDIINTATISGDNLLVPSNPQTVVKVYPRLPVLESVKTVSNLEEGKVTYEVGDTVVYTIKTRNTVSEGEVKNLTISDTLPEGLEYVAGSLKVDGQTATDNQGDDKGYVDNNTVVGEFGNVTDTEWHTVEFKATIASGQSQNTIQNIATADGDNIDQPDTAEETVKVDPKKPNLFSKKTASISEKAEGNTDVEHPEVGDTLLYKITTQNTVEESLVQNLVISDKLPEGLEYVPGTLKVDGVLVSDEEDEDEGYFVDGTFTGQIGNVTDTNEHTLEFLVKVAAGQAGKDILNIATISSDNVDEPSNPQTEVKVYPRFPVLESVKTAENLVEGKATYEVGDTIVYTIKTRNTVSEGVVENLTISDTLPEGLEYVAGSLKVDGQPATDAKDEDSGHFENNVIIGQFGDVTDTEWHSVTFEAKVLTGQFGKTLTNTAVVDGDNIDKPNNPTTEVQIENEPKDPEQPGNDNNNHGGGGGGNGSNPPPPTEEGTNAGELNSTKAVFDANGNSINGQKVKVGDQLIYKITIENVKNVTTIVNNVKVIDDIPAGLSYVPGTLTVNGQVKADDAVNGQVITVDDIGSLKGGEKVEVAFKVVVTEDAQGEITNVAKVEGTVPGKNSGDPDQSIVPQHPETEIYVPAAIQLTKTVDQEVAHVGDIVTYTIEVKNGEAGGVWNGVIEDQLSAHLELVANSTKMNGEALDHSDVWSNGQLTINPVTLKAGEKVTVTFQAKILGSALNKTVENIAVVYDLDQPSDSITTPPTKTEVVPVGSGGNSNGEGKDQNQNNDGSTKGEGNITDKEEEISTGNEDAGSNPSSPEVEGSSKATKEEEEQQKLPQTGQEQTRSMMMIGLLMIAIALFGLFKRKRTLTK</sequence>
<dbReference type="NCBIfam" id="TIGR04226">
    <property type="entry name" value="RrgB_K2N_iso_D2"/>
    <property type="match status" value="5"/>
</dbReference>
<evidence type="ECO:0000313" key="9">
    <source>
        <dbReference type="EMBL" id="RTQ91329.1"/>
    </source>
</evidence>
<gene>
    <name evidence="9" type="ORF">EKG35_13680</name>
</gene>
<dbReference type="AlphaFoldDB" id="A0A3S0HZF7"/>
<keyword evidence="3" id="KW-0964">Secreted</keyword>
<dbReference type="NCBIfam" id="TIGR01451">
    <property type="entry name" value="B_ant_repeat"/>
    <property type="match status" value="7"/>
</dbReference>
<dbReference type="InterPro" id="IPR001434">
    <property type="entry name" value="OmcB-like_DUF11"/>
</dbReference>
<dbReference type="InterPro" id="IPR008966">
    <property type="entry name" value="Adhesion_dom_sf"/>
</dbReference>
<evidence type="ECO:0000256" key="5">
    <source>
        <dbReference type="ARBA" id="ARBA00023088"/>
    </source>
</evidence>
<evidence type="ECO:0000256" key="3">
    <source>
        <dbReference type="ARBA" id="ARBA00022525"/>
    </source>
</evidence>
<dbReference type="InterPro" id="IPR047589">
    <property type="entry name" value="DUF11_rpt"/>
</dbReference>
<dbReference type="NCBIfam" id="TIGR01167">
    <property type="entry name" value="LPXTG_anchor"/>
    <property type="match status" value="1"/>
</dbReference>
<evidence type="ECO:0000256" key="2">
    <source>
        <dbReference type="ARBA" id="ARBA00022512"/>
    </source>
</evidence>
<dbReference type="Gene3D" id="2.60.40.740">
    <property type="match status" value="7"/>
</dbReference>
<keyword evidence="4" id="KW-0732">Signal</keyword>
<keyword evidence="2" id="KW-0134">Cell wall</keyword>
<evidence type="ECO:0000256" key="7">
    <source>
        <dbReference type="SAM" id="Phobius"/>
    </source>
</evidence>
<evidence type="ECO:0000256" key="6">
    <source>
        <dbReference type="SAM" id="MobiDB-lite"/>
    </source>
</evidence>
<dbReference type="SUPFAM" id="SSF49401">
    <property type="entry name" value="Bacterial adhesins"/>
    <property type="match status" value="6"/>
</dbReference>
<keyword evidence="5" id="KW-0572">Peptidoglycan-anchor</keyword>
<dbReference type="Pfam" id="PF00746">
    <property type="entry name" value="Gram_pos_anchor"/>
    <property type="match status" value="1"/>
</dbReference>
<dbReference type="Proteomes" id="UP000276349">
    <property type="component" value="Unassembled WGS sequence"/>
</dbReference>
<feature type="compositionally biased region" description="Polar residues" evidence="6">
    <location>
        <begin position="1193"/>
        <end position="1205"/>
    </location>
</feature>